<dbReference type="Gene3D" id="1.10.630.10">
    <property type="entry name" value="Cytochrome P450"/>
    <property type="match status" value="1"/>
</dbReference>
<dbReference type="FunFam" id="1.10.630.10:FF:000026">
    <property type="entry name" value="Cytochrome P450 82C4"/>
    <property type="match status" value="1"/>
</dbReference>
<evidence type="ECO:0000256" key="7">
    <source>
        <dbReference type="PIRSR" id="PIRSR602401-1"/>
    </source>
</evidence>
<evidence type="ECO:0000313" key="9">
    <source>
        <dbReference type="EMBL" id="KAK9944738.1"/>
    </source>
</evidence>
<dbReference type="PROSITE" id="PS00086">
    <property type="entry name" value="CYTOCHROME_P450"/>
    <property type="match status" value="1"/>
</dbReference>
<dbReference type="PRINTS" id="PR00385">
    <property type="entry name" value="P450"/>
</dbReference>
<keyword evidence="10" id="KW-1185">Reference proteome</keyword>
<keyword evidence="5 7" id="KW-0408">Iron</keyword>
<dbReference type="InterPro" id="IPR002401">
    <property type="entry name" value="Cyt_P450_E_grp-I"/>
</dbReference>
<protein>
    <recommendedName>
        <fullName evidence="11">Cytochrome P450 82G1-like</fullName>
    </recommendedName>
</protein>
<evidence type="ECO:0000256" key="6">
    <source>
        <dbReference type="ARBA" id="ARBA00023033"/>
    </source>
</evidence>
<organism evidence="9 10">
    <name type="scientific">Rubus argutus</name>
    <name type="common">Southern blackberry</name>
    <dbReference type="NCBI Taxonomy" id="59490"/>
    <lineage>
        <taxon>Eukaryota</taxon>
        <taxon>Viridiplantae</taxon>
        <taxon>Streptophyta</taxon>
        <taxon>Embryophyta</taxon>
        <taxon>Tracheophyta</taxon>
        <taxon>Spermatophyta</taxon>
        <taxon>Magnoliopsida</taxon>
        <taxon>eudicotyledons</taxon>
        <taxon>Gunneridae</taxon>
        <taxon>Pentapetalae</taxon>
        <taxon>rosids</taxon>
        <taxon>fabids</taxon>
        <taxon>Rosales</taxon>
        <taxon>Rosaceae</taxon>
        <taxon>Rosoideae</taxon>
        <taxon>Rosoideae incertae sedis</taxon>
        <taxon>Rubus</taxon>
    </lineage>
</organism>
<proteinExistence type="inferred from homology"/>
<evidence type="ECO:0000256" key="2">
    <source>
        <dbReference type="ARBA" id="ARBA00022617"/>
    </source>
</evidence>
<dbReference type="AlphaFoldDB" id="A0AAW1Y6K2"/>
<reference evidence="9 10" key="1">
    <citation type="journal article" date="2023" name="G3 (Bethesda)">
        <title>A chromosome-length genome assembly and annotation of blackberry (Rubus argutus, cv. 'Hillquist').</title>
        <authorList>
            <person name="Bruna T."/>
            <person name="Aryal R."/>
            <person name="Dudchenko O."/>
            <person name="Sargent D.J."/>
            <person name="Mead D."/>
            <person name="Buti M."/>
            <person name="Cavallini A."/>
            <person name="Hytonen T."/>
            <person name="Andres J."/>
            <person name="Pham M."/>
            <person name="Weisz D."/>
            <person name="Mascagni F."/>
            <person name="Usai G."/>
            <person name="Natali L."/>
            <person name="Bassil N."/>
            <person name="Fernandez G.E."/>
            <person name="Lomsadze A."/>
            <person name="Armour M."/>
            <person name="Olukolu B."/>
            <person name="Poorten T."/>
            <person name="Britton C."/>
            <person name="Davik J."/>
            <person name="Ashrafi H."/>
            <person name="Aiden E.L."/>
            <person name="Borodovsky M."/>
            <person name="Worthington M."/>
        </authorList>
    </citation>
    <scope>NUCLEOTIDE SEQUENCE [LARGE SCALE GENOMIC DNA]</scope>
    <source>
        <strain evidence="9">PI 553951</strain>
    </source>
</reference>
<dbReference type="GO" id="GO:0046246">
    <property type="term" value="P:terpene biosynthetic process"/>
    <property type="evidence" value="ECO:0007669"/>
    <property type="project" value="TreeGrafter"/>
</dbReference>
<keyword evidence="4 8" id="KW-0560">Oxidoreductase</keyword>
<name>A0AAW1Y6K2_RUBAR</name>
<dbReference type="GO" id="GO:0005506">
    <property type="term" value="F:iron ion binding"/>
    <property type="evidence" value="ECO:0007669"/>
    <property type="project" value="InterPro"/>
</dbReference>
<dbReference type="Pfam" id="PF00067">
    <property type="entry name" value="p450"/>
    <property type="match status" value="1"/>
</dbReference>
<gene>
    <name evidence="9" type="ORF">M0R45_010290</name>
</gene>
<sequence length="532" mass="60030">MDIISPIPILQTILALFVLYVASRIAPRFKKINTKNISKIPEPSGAWPLIGHLHLLGTTRDPIAVMLGALADKHGPIYSLKLGVHKLVVVSSWELVKECLAINDKVLATRPSITGGKYMGYNNALFSLAPYGQYWRDVRKMATIELLSSHRVELLSHVRALELDSFIKTLFSLCTTRSTTSTVDSPVVHLSEMIEQLTFNMTLRLIAGKRFSSDQYHEENSTAWRFERASKEALYLFGVFVWSDAVPFLEWLDIGGHVSAMKRCFKELDSVLGEWLEEHKQTRLLEGKNTSRVESDMMDVMISHFEAEDEIAGHGSDTVIKATSLVLSLTGSESTAITLTWALSLLLNNPRVLKAAQEELDLHVGRDRWVQESDIMNLKYLQAIVKETLRIKPPGPITGLREAMEDCYLGGYYVPKGTRLLVNILKLQRDPLMWSDPFEFRPERFMKENANVDFRGQNFEYIPFSSGRRSCPGMTLGLHVVHLVLARLVQGFDMKREGEELVDMREGLGLALPKAKPLEAVLAPRLALQLYH</sequence>
<keyword evidence="6 8" id="KW-0503">Monooxygenase</keyword>
<evidence type="ECO:0000256" key="1">
    <source>
        <dbReference type="ARBA" id="ARBA00010617"/>
    </source>
</evidence>
<dbReference type="PANTHER" id="PTHR47947">
    <property type="entry name" value="CYTOCHROME P450 82C3-RELATED"/>
    <property type="match status" value="1"/>
</dbReference>
<feature type="binding site" description="axial binding residue" evidence="7">
    <location>
        <position position="471"/>
    </location>
    <ligand>
        <name>heme</name>
        <dbReference type="ChEBI" id="CHEBI:30413"/>
    </ligand>
    <ligandPart>
        <name>Fe</name>
        <dbReference type="ChEBI" id="CHEBI:18248"/>
    </ligandPart>
</feature>
<evidence type="ECO:0000256" key="3">
    <source>
        <dbReference type="ARBA" id="ARBA00022723"/>
    </source>
</evidence>
<dbReference type="InterPro" id="IPR017972">
    <property type="entry name" value="Cyt_P450_CS"/>
</dbReference>
<dbReference type="GO" id="GO:0020037">
    <property type="term" value="F:heme binding"/>
    <property type="evidence" value="ECO:0007669"/>
    <property type="project" value="InterPro"/>
</dbReference>
<evidence type="ECO:0000313" key="10">
    <source>
        <dbReference type="Proteomes" id="UP001457282"/>
    </source>
</evidence>
<evidence type="ECO:0000256" key="8">
    <source>
        <dbReference type="RuleBase" id="RU000461"/>
    </source>
</evidence>
<dbReference type="InterPro" id="IPR050651">
    <property type="entry name" value="Plant_Cytochrome_P450_Monoox"/>
</dbReference>
<evidence type="ECO:0000256" key="4">
    <source>
        <dbReference type="ARBA" id="ARBA00023002"/>
    </source>
</evidence>
<dbReference type="InterPro" id="IPR036396">
    <property type="entry name" value="Cyt_P450_sf"/>
</dbReference>
<comment type="cofactor">
    <cofactor evidence="7">
        <name>heme</name>
        <dbReference type="ChEBI" id="CHEBI:30413"/>
    </cofactor>
</comment>
<dbReference type="GO" id="GO:0004497">
    <property type="term" value="F:monooxygenase activity"/>
    <property type="evidence" value="ECO:0007669"/>
    <property type="project" value="UniProtKB-KW"/>
</dbReference>
<keyword evidence="2 7" id="KW-0349">Heme</keyword>
<comment type="similarity">
    <text evidence="1 8">Belongs to the cytochrome P450 family.</text>
</comment>
<evidence type="ECO:0000256" key="5">
    <source>
        <dbReference type="ARBA" id="ARBA00023004"/>
    </source>
</evidence>
<dbReference type="EMBL" id="JBEDUW010000002">
    <property type="protein sequence ID" value="KAK9944738.1"/>
    <property type="molecule type" value="Genomic_DNA"/>
</dbReference>
<accession>A0AAW1Y6K2</accession>
<dbReference type="GO" id="GO:0016705">
    <property type="term" value="F:oxidoreductase activity, acting on paired donors, with incorporation or reduction of molecular oxygen"/>
    <property type="evidence" value="ECO:0007669"/>
    <property type="project" value="InterPro"/>
</dbReference>
<dbReference type="CDD" id="cd20654">
    <property type="entry name" value="CYP82"/>
    <property type="match status" value="1"/>
</dbReference>
<keyword evidence="3 7" id="KW-0479">Metal-binding</keyword>
<dbReference type="PRINTS" id="PR00463">
    <property type="entry name" value="EP450I"/>
</dbReference>
<evidence type="ECO:0008006" key="11">
    <source>
        <dbReference type="Google" id="ProtNLM"/>
    </source>
</evidence>
<dbReference type="Proteomes" id="UP001457282">
    <property type="component" value="Unassembled WGS sequence"/>
</dbReference>
<dbReference type="SUPFAM" id="SSF48264">
    <property type="entry name" value="Cytochrome P450"/>
    <property type="match status" value="1"/>
</dbReference>
<dbReference type="InterPro" id="IPR001128">
    <property type="entry name" value="Cyt_P450"/>
</dbReference>
<dbReference type="PANTHER" id="PTHR47947:SF25">
    <property type="entry name" value="DIMETHYLNONATRIENE SYNTHASE"/>
    <property type="match status" value="1"/>
</dbReference>
<comment type="caution">
    <text evidence="9">The sequence shown here is derived from an EMBL/GenBank/DDBJ whole genome shotgun (WGS) entry which is preliminary data.</text>
</comment>